<dbReference type="FunFam" id="1.10.3380.30:FF:000001">
    <property type="entry name" value="Ski2 ATP-dependent RNA helicase"/>
    <property type="match status" value="1"/>
</dbReference>
<protein>
    <submittedName>
        <fullName evidence="10">Helicase SKI2W-like</fullName>
    </submittedName>
</protein>
<evidence type="ECO:0000256" key="1">
    <source>
        <dbReference type="ARBA" id="ARBA00004496"/>
    </source>
</evidence>
<feature type="region of interest" description="Disordered" evidence="9">
    <location>
        <begin position="551"/>
        <end position="572"/>
    </location>
</feature>
<dbReference type="InterPro" id="IPR025696">
    <property type="entry name" value="Beta-barrel_MTR4"/>
</dbReference>
<dbReference type="EMBL" id="CACRXK020000043">
    <property type="protein sequence ID" value="CAB3977345.1"/>
    <property type="molecule type" value="Genomic_DNA"/>
</dbReference>
<dbReference type="Proteomes" id="UP001152795">
    <property type="component" value="Unassembled WGS sequence"/>
</dbReference>
<dbReference type="CDD" id="cd18795">
    <property type="entry name" value="SF2_C_Ski2"/>
    <property type="match status" value="1"/>
</dbReference>
<dbReference type="GO" id="GO:0003724">
    <property type="term" value="F:RNA helicase activity"/>
    <property type="evidence" value="ECO:0007669"/>
    <property type="project" value="UniProtKB-EC"/>
</dbReference>
<organism evidence="10 11">
    <name type="scientific">Paramuricea clavata</name>
    <name type="common">Red gorgonian</name>
    <name type="synonym">Violescent sea-whip</name>
    <dbReference type="NCBI Taxonomy" id="317549"/>
    <lineage>
        <taxon>Eukaryota</taxon>
        <taxon>Metazoa</taxon>
        <taxon>Cnidaria</taxon>
        <taxon>Anthozoa</taxon>
        <taxon>Octocorallia</taxon>
        <taxon>Malacalcyonacea</taxon>
        <taxon>Plexauridae</taxon>
        <taxon>Paramuricea</taxon>
    </lineage>
</organism>
<evidence type="ECO:0000256" key="2">
    <source>
        <dbReference type="ARBA" id="ARBA00022490"/>
    </source>
</evidence>
<feature type="compositionally biased region" description="Polar residues" evidence="9">
    <location>
        <begin position="146"/>
        <end position="170"/>
    </location>
</feature>
<dbReference type="GO" id="GO:0016787">
    <property type="term" value="F:hydrolase activity"/>
    <property type="evidence" value="ECO:0007669"/>
    <property type="project" value="UniProtKB-KW"/>
</dbReference>
<dbReference type="Gene3D" id="1.20.1500.20">
    <property type="match status" value="1"/>
</dbReference>
<keyword evidence="5 10" id="KW-0347">Helicase</keyword>
<dbReference type="PANTHER" id="PTHR12131:SF1">
    <property type="entry name" value="ATP-DEPENDENT RNA HELICASE SUPV3L1, MITOCHONDRIAL-RELATED"/>
    <property type="match status" value="1"/>
</dbReference>
<evidence type="ECO:0000256" key="9">
    <source>
        <dbReference type="SAM" id="MobiDB-lite"/>
    </source>
</evidence>
<accession>A0A7D9D700</accession>
<dbReference type="InterPro" id="IPR012961">
    <property type="entry name" value="Ski2/MTR4_C"/>
</dbReference>
<evidence type="ECO:0000256" key="3">
    <source>
        <dbReference type="ARBA" id="ARBA00022741"/>
    </source>
</evidence>
<dbReference type="FunFam" id="3.40.50.300:FF:000354">
    <property type="entry name" value="ATP-dependent RNA helicase SKI2"/>
    <property type="match status" value="1"/>
</dbReference>
<evidence type="ECO:0000313" key="11">
    <source>
        <dbReference type="Proteomes" id="UP001152795"/>
    </source>
</evidence>
<evidence type="ECO:0000313" key="10">
    <source>
        <dbReference type="EMBL" id="CAB3977345.1"/>
    </source>
</evidence>
<keyword evidence="11" id="KW-1185">Reference proteome</keyword>
<evidence type="ECO:0000256" key="4">
    <source>
        <dbReference type="ARBA" id="ARBA00022801"/>
    </source>
</evidence>
<dbReference type="Gene3D" id="1.10.3380.30">
    <property type="match status" value="1"/>
</dbReference>
<name>A0A7D9D700_PARCT</name>
<dbReference type="Pfam" id="PF08148">
    <property type="entry name" value="DSHCT"/>
    <property type="match status" value="1"/>
</dbReference>
<dbReference type="Pfam" id="PF00270">
    <property type="entry name" value="DEAD"/>
    <property type="match status" value="1"/>
</dbReference>
<dbReference type="Pfam" id="PF17911">
    <property type="entry name" value="Ski2_N"/>
    <property type="match status" value="1"/>
</dbReference>
<dbReference type="Pfam" id="PF00271">
    <property type="entry name" value="Helicase_C"/>
    <property type="match status" value="1"/>
</dbReference>
<dbReference type="Pfam" id="PF21408">
    <property type="entry name" value="MTR4-like_stalk"/>
    <property type="match status" value="1"/>
</dbReference>
<dbReference type="InterPro" id="IPR040801">
    <property type="entry name" value="Ski2_N"/>
</dbReference>
<keyword evidence="6" id="KW-0067">ATP-binding</keyword>
<proteinExistence type="predicted"/>
<keyword evidence="7" id="KW-0694">RNA-binding</keyword>
<feature type="region of interest" description="Disordered" evidence="9">
    <location>
        <begin position="271"/>
        <end position="314"/>
    </location>
</feature>
<dbReference type="GO" id="GO:0005524">
    <property type="term" value="F:ATP binding"/>
    <property type="evidence" value="ECO:0007669"/>
    <property type="project" value="UniProtKB-KW"/>
</dbReference>
<feature type="region of interest" description="Disordered" evidence="9">
    <location>
        <begin position="146"/>
        <end position="181"/>
    </location>
</feature>
<dbReference type="InterPro" id="IPR050699">
    <property type="entry name" value="RNA-DNA_Helicase"/>
</dbReference>
<dbReference type="InterPro" id="IPR014001">
    <property type="entry name" value="Helicase_ATP-bd"/>
</dbReference>
<keyword evidence="4" id="KW-0378">Hydrolase</keyword>
<dbReference type="PROSITE" id="PS51194">
    <property type="entry name" value="HELICASE_CTER"/>
    <property type="match status" value="1"/>
</dbReference>
<dbReference type="SMART" id="SM00490">
    <property type="entry name" value="HELICc"/>
    <property type="match status" value="1"/>
</dbReference>
<dbReference type="PROSITE" id="PS51192">
    <property type="entry name" value="HELICASE_ATP_BIND_1"/>
    <property type="match status" value="1"/>
</dbReference>
<comment type="caution">
    <text evidence="10">The sequence shown here is derived from an EMBL/GenBank/DDBJ whole genome shotgun (WGS) entry which is preliminary data.</text>
</comment>
<keyword evidence="3" id="KW-0547">Nucleotide-binding</keyword>
<dbReference type="FunFam" id="3.40.50.300:FF:000447">
    <property type="entry name" value="helicase SKI2W isoform X2"/>
    <property type="match status" value="1"/>
</dbReference>
<evidence type="ECO:0000256" key="8">
    <source>
        <dbReference type="ARBA" id="ARBA00047984"/>
    </source>
</evidence>
<dbReference type="PANTHER" id="PTHR12131">
    <property type="entry name" value="ATP-DEPENDENT RNA AND DNA HELICASE"/>
    <property type="match status" value="1"/>
</dbReference>
<gene>
    <name evidence="10" type="ORF">PACLA_8A088216</name>
</gene>
<comment type="subcellular location">
    <subcellularLocation>
        <location evidence="1">Cytoplasm</location>
    </subcellularLocation>
</comment>
<comment type="catalytic activity">
    <reaction evidence="8">
        <text>ATP + H2O = ADP + phosphate + H(+)</text>
        <dbReference type="Rhea" id="RHEA:13065"/>
        <dbReference type="ChEBI" id="CHEBI:15377"/>
        <dbReference type="ChEBI" id="CHEBI:15378"/>
        <dbReference type="ChEBI" id="CHEBI:30616"/>
        <dbReference type="ChEBI" id="CHEBI:43474"/>
        <dbReference type="ChEBI" id="CHEBI:456216"/>
        <dbReference type="EC" id="3.6.4.13"/>
    </reaction>
</comment>
<dbReference type="SUPFAM" id="SSF52540">
    <property type="entry name" value="P-loop containing nucleoside triphosphate hydrolases"/>
    <property type="match status" value="1"/>
</dbReference>
<dbReference type="InterPro" id="IPR001650">
    <property type="entry name" value="Helicase_C-like"/>
</dbReference>
<dbReference type="InterPro" id="IPR048392">
    <property type="entry name" value="MTR4-like_stalk"/>
</dbReference>
<dbReference type="Gene3D" id="3.40.50.300">
    <property type="entry name" value="P-loop containing nucleotide triphosphate hydrolases"/>
    <property type="match status" value="2"/>
</dbReference>
<keyword evidence="2" id="KW-0963">Cytoplasm</keyword>
<feature type="compositionally biased region" description="Basic and acidic residues" evidence="9">
    <location>
        <begin position="293"/>
        <end position="304"/>
    </location>
</feature>
<dbReference type="InterPro" id="IPR016438">
    <property type="entry name" value="SKI2-like"/>
</dbReference>
<dbReference type="GO" id="GO:0055087">
    <property type="term" value="C:Ski complex"/>
    <property type="evidence" value="ECO:0007669"/>
    <property type="project" value="TreeGrafter"/>
</dbReference>
<dbReference type="PIRSF" id="PIRSF005198">
    <property type="entry name" value="Antiviral_helicase_SKI2"/>
    <property type="match status" value="1"/>
</dbReference>
<evidence type="ECO:0000256" key="7">
    <source>
        <dbReference type="ARBA" id="ARBA00022884"/>
    </source>
</evidence>
<dbReference type="InterPro" id="IPR011545">
    <property type="entry name" value="DEAD/DEAH_box_helicase_dom"/>
</dbReference>
<feature type="compositionally biased region" description="Basic and acidic residues" evidence="9">
    <location>
        <begin position="551"/>
        <end position="563"/>
    </location>
</feature>
<dbReference type="GO" id="GO:0003723">
    <property type="term" value="F:RNA binding"/>
    <property type="evidence" value="ECO:0007669"/>
    <property type="project" value="UniProtKB-KW"/>
</dbReference>
<sequence>MQADLSSELNELQKIKEDSCDTLHDVFDLLEIGCNGGIEVAARSIPERCHDHKLTGQLSKLPNGLPPIFPSNHDLDLEEYLLHPEKLPIHNFYESQRFWPRKQNPESLFNTMFSPVLTELKVKRDPKTGKLLGYHEVAVSNAECTGRNSTSLLRQPEPQSSDVRGNSTNIPFKPGGLDESDAADKVNTQEFSADLDFEKDLLDVPPGFTQKISFKSQDTTDSGPAPSIISLADILSGKVDLDDELDQDDDQTVMEDNAEEISNNENHVLETQNPKPELKKSESLENLLPKNESITDTKMKKSESVNDPVDEDWAVPVTDPVKDFHTRVPDMAREYPFELDTFQKQAVVHLENKECVFVAAHTSAGKTVVAEYAIALSEKNMTKTIYTSPIKALSNQKFREFKKEFESVGLITGDIQINADANCLVMTTEILRSMLYRGSRLIRDTEWVIFDEVHYVNDAERGVVWEEVLIMLPEHVGIIMLSATVPNTKEFAGWVGRIKRKNIYVISTFKRPVPLEYFLYTGNSAKTADEMFPIVDKKGKFLPAGHRRAVEAKSQRAKSKDNYGARGARQNTNPKEERNIWISLIRKLEKDEGLPVVAFTFSRKRCNENADKLTNLDLTTGKQKHEIHIFIQKCISRLKDQDRQLPQVKKMQELLKRGLAVHHSGILPILKEMIEMLFQGGYVKVLFATETFAMGVNMPARTVVFDSIRKHDGVKFRELLPGEFIQMAGRAGRRGLDDTGTVIMLCKGDVPEISNIQNMMMGKPTLLESRFRLTYSMMLNLLRSDDLCVEDMMKRSFAEFHLLKKAPERERMISKLTEELEQVEKLCCEKCSLDVEDYYDIAKELTTLYKSVQLTIVSSPSGQKSLTSGRIVIITNKRFLTRYGMILSKISQFSSLDSKHGKKSYTVLLACDHNEVIWNEEQVPMVDEDSEVIVEPYASSIEVYCPQRPSTHTIVEIREEEIVVITDQVKSNLNSEAMINDFNKRKQPRFWHDPPGKSISAATEELLRLSETYPRGLPMTDLPIKDLAFHEKRTRQKFLESRIQSFNCLLCVNFEEHFKKYRRERILRDKIANLEEKSSIEMLSLIPEYRNRVGVLVELGYLNTVSKAVEMKGRVACEISNHEVLISHLLYDKFFNDFDPAEVVALLSCFVFEQKKCSEPTLTEKLKKGKERILVTARKIANIEKKHGMDTSCEEFVQQFKFGLIQVVFEWARGMPFNEITDLTDVQEGIIVRCIQRLNDLCCDVKNASKCLGVKDVELKMEEASNLLKRDIVFAASLYTQE</sequence>
<dbReference type="InterPro" id="IPR027417">
    <property type="entry name" value="P-loop_NTPase"/>
</dbReference>
<dbReference type="GO" id="GO:0070478">
    <property type="term" value="P:nuclear-transcribed mRNA catabolic process, 3'-5' exonucleolytic nonsense-mediated decay"/>
    <property type="evidence" value="ECO:0007669"/>
    <property type="project" value="TreeGrafter"/>
</dbReference>
<evidence type="ECO:0000256" key="6">
    <source>
        <dbReference type="ARBA" id="ARBA00022840"/>
    </source>
</evidence>
<dbReference type="SMART" id="SM00487">
    <property type="entry name" value="DEXDc"/>
    <property type="match status" value="1"/>
</dbReference>
<dbReference type="SMART" id="SM01142">
    <property type="entry name" value="DSHCT"/>
    <property type="match status" value="1"/>
</dbReference>
<dbReference type="Pfam" id="PF13234">
    <property type="entry name" value="MTR4_beta-barrel"/>
    <property type="match status" value="1"/>
</dbReference>
<evidence type="ECO:0000256" key="5">
    <source>
        <dbReference type="ARBA" id="ARBA00022806"/>
    </source>
</evidence>
<reference evidence="10" key="1">
    <citation type="submission" date="2020-04" db="EMBL/GenBank/DDBJ databases">
        <authorList>
            <person name="Alioto T."/>
            <person name="Alioto T."/>
            <person name="Gomez Garrido J."/>
        </authorList>
    </citation>
    <scope>NUCLEOTIDE SEQUENCE</scope>
    <source>
        <strain evidence="10">A484AB</strain>
    </source>
</reference>
<dbReference type="OrthoDB" id="64767at2759"/>